<keyword evidence="2" id="KW-1185">Reference proteome</keyword>
<reference evidence="1" key="1">
    <citation type="submission" date="2023-04" db="EMBL/GenBank/DDBJ databases">
        <title>A chromosome-level genome assembly of the parasitoid wasp Eretmocerus hayati.</title>
        <authorList>
            <person name="Zhong Y."/>
            <person name="Liu S."/>
            <person name="Liu Y."/>
        </authorList>
    </citation>
    <scope>NUCLEOTIDE SEQUENCE</scope>
    <source>
        <strain evidence="1">ZJU_SS_LIU_2023</strain>
    </source>
</reference>
<proteinExistence type="predicted"/>
<accession>A0ACC2N137</accession>
<protein>
    <submittedName>
        <fullName evidence="1">Uncharacterized protein</fullName>
    </submittedName>
</protein>
<dbReference type="Proteomes" id="UP001239111">
    <property type="component" value="Chromosome 4"/>
</dbReference>
<sequence length="596" mass="66126">MSLDVDYVRKYPYHCVEFKRAGRPSANNKMIDVIATKCFKIVKGSGKKDNRPKEFKVYFPPPPYSSETYKKYNKDLRELSCPLDSWQLYSVIIKARAGESFELFNIRTTAIYSFPPVPENLDEAIVKLKDLKEEQHAWSTSGANPEECEANAIESISRAQLLAQSQQILHTHEQYVNPTHVAGCDNSGIPEMMLGNNNIPQDVPGSNILSDSIDSRIQATPNSHTVGSEENGTPTGSQVFVTSNQSLEKSNTKRKKGSNKSSKNSTSDIKNNDDLMAAMLAEMKGLRIDIKDLNGNVDNSRRAITDGPGLVPKDFIGIVKELGQKFKYRIPPLTLKDFDRFDSELGNPKSSLKHHVMIVLQAGLDRKYIVSKSAINMLKMFIAKSVAVQYVTQKAVGGKDKERLMIKTNFYACIDFSRYLTLFRGLIRNHRMSNNGMTTGLKEVSSAVGTALTNAKTWPEDDSSESATCESTNTQSCISQVPGVTVAQVHTKTNHQAQPTVTRPILIEVPPKINLSEQPGTTRNDIDLIVSQEENDEPLSKQMRMDVDDNFSDKLAAGVSKTNADDMSNSEDSDEGENDGETSEFLNLIQSENDSS</sequence>
<evidence type="ECO:0000313" key="2">
    <source>
        <dbReference type="Proteomes" id="UP001239111"/>
    </source>
</evidence>
<organism evidence="1 2">
    <name type="scientific">Eretmocerus hayati</name>
    <dbReference type="NCBI Taxonomy" id="131215"/>
    <lineage>
        <taxon>Eukaryota</taxon>
        <taxon>Metazoa</taxon>
        <taxon>Ecdysozoa</taxon>
        <taxon>Arthropoda</taxon>
        <taxon>Hexapoda</taxon>
        <taxon>Insecta</taxon>
        <taxon>Pterygota</taxon>
        <taxon>Neoptera</taxon>
        <taxon>Endopterygota</taxon>
        <taxon>Hymenoptera</taxon>
        <taxon>Apocrita</taxon>
        <taxon>Proctotrupomorpha</taxon>
        <taxon>Chalcidoidea</taxon>
        <taxon>Aphelinidae</taxon>
        <taxon>Aphelininae</taxon>
        <taxon>Eretmocerus</taxon>
    </lineage>
</organism>
<gene>
    <name evidence="1" type="ORF">QAD02_006479</name>
</gene>
<name>A0ACC2N137_9HYME</name>
<dbReference type="EMBL" id="CM056744">
    <property type="protein sequence ID" value="KAJ8664817.1"/>
    <property type="molecule type" value="Genomic_DNA"/>
</dbReference>
<evidence type="ECO:0000313" key="1">
    <source>
        <dbReference type="EMBL" id="KAJ8664817.1"/>
    </source>
</evidence>
<comment type="caution">
    <text evidence="1">The sequence shown here is derived from an EMBL/GenBank/DDBJ whole genome shotgun (WGS) entry which is preliminary data.</text>
</comment>